<accession>A0A6J4MXE1</accession>
<feature type="compositionally biased region" description="Basic and acidic residues" evidence="1">
    <location>
        <begin position="29"/>
        <end position="38"/>
    </location>
</feature>
<reference evidence="2" key="1">
    <citation type="submission" date="2020-02" db="EMBL/GenBank/DDBJ databases">
        <authorList>
            <person name="Meier V. D."/>
        </authorList>
    </citation>
    <scope>NUCLEOTIDE SEQUENCE</scope>
    <source>
        <strain evidence="2">AVDCRST_MAG93</strain>
    </source>
</reference>
<dbReference type="EMBL" id="CADCTR010002787">
    <property type="protein sequence ID" value="CAA9369321.1"/>
    <property type="molecule type" value="Genomic_DNA"/>
</dbReference>
<feature type="region of interest" description="Disordered" evidence="1">
    <location>
        <begin position="1"/>
        <end position="38"/>
    </location>
</feature>
<name>A0A6J4MXE1_9CHLR</name>
<evidence type="ECO:0000256" key="1">
    <source>
        <dbReference type="SAM" id="MobiDB-lite"/>
    </source>
</evidence>
<organism evidence="2">
    <name type="scientific">uncultured Chloroflexia bacterium</name>
    <dbReference type="NCBI Taxonomy" id="1672391"/>
    <lineage>
        <taxon>Bacteria</taxon>
        <taxon>Bacillati</taxon>
        <taxon>Chloroflexota</taxon>
        <taxon>Chloroflexia</taxon>
        <taxon>environmental samples</taxon>
    </lineage>
</organism>
<proteinExistence type="predicted"/>
<gene>
    <name evidence="2" type="ORF">AVDCRST_MAG93-8272</name>
</gene>
<sequence>MAAGSSPATLPPTLSGLTSRQGQFSSDPNAKHNCPEATRPEYSKQVYIFPTEDRGRSETASSACRFVSYPALKVCFSATRCEGPEIELMLAWAALLKVL</sequence>
<evidence type="ECO:0000313" key="2">
    <source>
        <dbReference type="EMBL" id="CAA9369321.1"/>
    </source>
</evidence>
<dbReference type="AlphaFoldDB" id="A0A6J4MXE1"/>
<feature type="compositionally biased region" description="Polar residues" evidence="1">
    <location>
        <begin position="15"/>
        <end position="28"/>
    </location>
</feature>
<protein>
    <submittedName>
        <fullName evidence="2">Uncharacterized protein</fullName>
    </submittedName>
</protein>